<keyword evidence="6 8" id="KW-0694">RNA-binding</keyword>
<dbReference type="GO" id="GO:0005737">
    <property type="term" value="C:cytoplasm"/>
    <property type="evidence" value="ECO:0007669"/>
    <property type="project" value="UniProtKB-SubCell"/>
</dbReference>
<comment type="similarity">
    <text evidence="7">Belongs to the methyltransferase superfamily. RlmKL family.</text>
</comment>
<name>A0A2P1PLS5_9GAMM</name>
<keyword evidence="1 7" id="KW-0963">Cytoplasm</keyword>
<dbReference type="PANTHER" id="PTHR47313">
    <property type="entry name" value="RIBOSOMAL RNA LARGE SUBUNIT METHYLTRANSFERASE K/L"/>
    <property type="match status" value="1"/>
</dbReference>
<evidence type="ECO:0000256" key="8">
    <source>
        <dbReference type="PROSITE-ProRule" id="PRU00529"/>
    </source>
</evidence>
<dbReference type="AlphaFoldDB" id="A0A2P1PLS5"/>
<dbReference type="PIRSF" id="PIRSF037618">
    <property type="entry name" value="RNA_Mtase_bacteria_prd"/>
    <property type="match status" value="1"/>
</dbReference>
<evidence type="ECO:0000256" key="7">
    <source>
        <dbReference type="HAMAP-Rule" id="MF_01858"/>
    </source>
</evidence>
<dbReference type="HAMAP" id="MF_01858">
    <property type="entry name" value="23SrRNA_methyltr_KL"/>
    <property type="match status" value="1"/>
</dbReference>
<dbReference type="SUPFAM" id="SSF53335">
    <property type="entry name" value="S-adenosyl-L-methionine-dependent methyltransferases"/>
    <property type="match status" value="2"/>
</dbReference>
<dbReference type="OrthoDB" id="9809404at2"/>
<dbReference type="KEGG" id="xba:C7S18_00600"/>
<dbReference type="CDD" id="cd11715">
    <property type="entry name" value="THUMP_AdoMetMT"/>
    <property type="match status" value="1"/>
</dbReference>
<dbReference type="PANTHER" id="PTHR47313:SF1">
    <property type="entry name" value="RIBOSOMAL RNA LARGE SUBUNIT METHYLTRANSFERASE K_L"/>
    <property type="match status" value="1"/>
</dbReference>
<dbReference type="PROSITE" id="PS00092">
    <property type="entry name" value="N6_MTASE"/>
    <property type="match status" value="1"/>
</dbReference>
<dbReference type="EMBL" id="CP027860">
    <property type="protein sequence ID" value="AVP95786.1"/>
    <property type="molecule type" value="Genomic_DNA"/>
</dbReference>
<comment type="function">
    <text evidence="7">Specifically methylates the guanine in position 2445 (m2G2445) and the guanine in position 2069 (m7G2069) of 23S rRNA.</text>
</comment>
<feature type="domain" description="THUMP" evidence="9">
    <location>
        <begin position="42"/>
        <end position="153"/>
    </location>
</feature>
<evidence type="ECO:0000313" key="10">
    <source>
        <dbReference type="EMBL" id="AVP95786.1"/>
    </source>
</evidence>
<dbReference type="CDD" id="cd02440">
    <property type="entry name" value="AdoMet_MTases"/>
    <property type="match status" value="1"/>
</dbReference>
<keyword evidence="11" id="KW-1185">Reference proteome</keyword>
<evidence type="ECO:0000256" key="6">
    <source>
        <dbReference type="ARBA" id="ARBA00022884"/>
    </source>
</evidence>
<dbReference type="SMART" id="SM00981">
    <property type="entry name" value="THUMP"/>
    <property type="match status" value="1"/>
</dbReference>
<dbReference type="PROSITE" id="PS01261">
    <property type="entry name" value="UPF0020"/>
    <property type="match status" value="1"/>
</dbReference>
<proteinExistence type="inferred from homology"/>
<dbReference type="InterPro" id="IPR004114">
    <property type="entry name" value="THUMP_dom"/>
</dbReference>
<dbReference type="InterPro" id="IPR002052">
    <property type="entry name" value="DNA_methylase_N6_adenine_CS"/>
</dbReference>
<keyword evidence="3 7" id="KW-0489">Methyltransferase</keyword>
<keyword evidence="4 7" id="KW-0808">Transferase</keyword>
<dbReference type="Pfam" id="PF01170">
    <property type="entry name" value="UPF0020"/>
    <property type="match status" value="1"/>
</dbReference>
<dbReference type="Proteomes" id="UP000241074">
    <property type="component" value="Chromosome"/>
</dbReference>
<evidence type="ECO:0000259" key="9">
    <source>
        <dbReference type="PROSITE" id="PS51165"/>
    </source>
</evidence>
<dbReference type="NCBIfam" id="NF008748">
    <property type="entry name" value="PRK11783.1"/>
    <property type="match status" value="1"/>
</dbReference>
<dbReference type="EC" id="2.1.1.173" evidence="7"/>
<accession>A0A2P1PLS5</accession>
<dbReference type="InterPro" id="IPR053943">
    <property type="entry name" value="RlmKL-like_Mtase_CS"/>
</dbReference>
<keyword evidence="5 7" id="KW-0949">S-adenosyl-L-methionine</keyword>
<dbReference type="Pfam" id="PF22020">
    <property type="entry name" value="RlmL_1st"/>
    <property type="match status" value="1"/>
</dbReference>
<evidence type="ECO:0000256" key="2">
    <source>
        <dbReference type="ARBA" id="ARBA00022552"/>
    </source>
</evidence>
<dbReference type="PROSITE" id="PS51165">
    <property type="entry name" value="THUMP"/>
    <property type="match status" value="1"/>
</dbReference>
<dbReference type="InterPro" id="IPR029063">
    <property type="entry name" value="SAM-dependent_MTases_sf"/>
</dbReference>
<dbReference type="Gene3D" id="3.40.50.150">
    <property type="entry name" value="Vaccinia Virus protein VP39"/>
    <property type="match status" value="2"/>
</dbReference>
<reference evidence="10 11" key="2">
    <citation type="submission" date="2018-03" db="EMBL/GenBank/DDBJ databases">
        <authorList>
            <person name="Keele B.F."/>
        </authorList>
    </citation>
    <scope>NUCLEOTIDE SEQUENCE [LARGE SCALE GENOMIC DNA]</scope>
    <source>
        <strain evidence="10 11">D13</strain>
    </source>
</reference>
<evidence type="ECO:0000256" key="1">
    <source>
        <dbReference type="ARBA" id="ARBA00022490"/>
    </source>
</evidence>
<dbReference type="GO" id="GO:0070043">
    <property type="term" value="F:rRNA (guanine-N7-)-methyltransferase activity"/>
    <property type="evidence" value="ECO:0007669"/>
    <property type="project" value="UniProtKB-UniRule"/>
</dbReference>
<evidence type="ECO:0000256" key="3">
    <source>
        <dbReference type="ARBA" id="ARBA00022603"/>
    </source>
</evidence>
<comment type="subcellular location">
    <subcellularLocation>
        <location evidence="7">Cytoplasm</location>
    </subcellularLocation>
</comment>
<dbReference type="Gene3D" id="3.30.2130.30">
    <property type="match status" value="1"/>
</dbReference>
<dbReference type="InterPro" id="IPR017244">
    <property type="entry name" value="23SrRNA_methyltr_KL"/>
</dbReference>
<dbReference type="InterPro" id="IPR019614">
    <property type="entry name" value="SAM-dep_methyl-trfase"/>
</dbReference>
<comment type="catalytic activity">
    <reaction evidence="7">
        <text>guanosine(2069) in 23S rRNA + S-adenosyl-L-methionine = N(2)-methylguanosine(2069) in 23S rRNA + S-adenosyl-L-homocysteine + H(+)</text>
        <dbReference type="Rhea" id="RHEA:43772"/>
        <dbReference type="Rhea" id="RHEA-COMP:10688"/>
        <dbReference type="Rhea" id="RHEA-COMP:10689"/>
        <dbReference type="ChEBI" id="CHEBI:15378"/>
        <dbReference type="ChEBI" id="CHEBI:57856"/>
        <dbReference type="ChEBI" id="CHEBI:59789"/>
        <dbReference type="ChEBI" id="CHEBI:74269"/>
        <dbReference type="ChEBI" id="CHEBI:74481"/>
        <dbReference type="EC" id="2.1.1.264"/>
    </reaction>
</comment>
<dbReference type="InterPro" id="IPR000241">
    <property type="entry name" value="RlmKL-like_Mtase"/>
</dbReference>
<dbReference type="InterPro" id="IPR054170">
    <property type="entry name" value="RlmL_1st"/>
</dbReference>
<keyword evidence="2 7" id="KW-0698">rRNA processing</keyword>
<evidence type="ECO:0000313" key="11">
    <source>
        <dbReference type="Proteomes" id="UP000241074"/>
    </source>
</evidence>
<dbReference type="RefSeq" id="WP_106889715.1">
    <property type="nucleotide sequence ID" value="NZ_CP027860.1"/>
</dbReference>
<comment type="catalytic activity">
    <reaction evidence="7">
        <text>guanosine(2445) in 23S rRNA + S-adenosyl-L-methionine = N(2)-methylguanosine(2445) in 23S rRNA + S-adenosyl-L-homocysteine + H(+)</text>
        <dbReference type="Rhea" id="RHEA:42740"/>
        <dbReference type="Rhea" id="RHEA-COMP:10215"/>
        <dbReference type="Rhea" id="RHEA-COMP:10216"/>
        <dbReference type="ChEBI" id="CHEBI:15378"/>
        <dbReference type="ChEBI" id="CHEBI:57856"/>
        <dbReference type="ChEBI" id="CHEBI:59789"/>
        <dbReference type="ChEBI" id="CHEBI:74269"/>
        <dbReference type="ChEBI" id="CHEBI:74481"/>
        <dbReference type="EC" id="2.1.1.173"/>
    </reaction>
</comment>
<dbReference type="GO" id="GO:0003723">
    <property type="term" value="F:RNA binding"/>
    <property type="evidence" value="ECO:0007669"/>
    <property type="project" value="UniProtKB-UniRule"/>
</dbReference>
<dbReference type="Pfam" id="PF10672">
    <property type="entry name" value="Methyltrans_SAM"/>
    <property type="match status" value="1"/>
</dbReference>
<dbReference type="EC" id="2.1.1.264" evidence="7"/>
<sequence length="714" mass="80333">MDFFATCARGLEELLRDELIGFGIADARASSSGVRFSGELKQAYRAMLYSRLASRVLLTLSEFEAVDAEALYEGARDIPFEMHLRPETTFAIHGQGGNRDLTHTQFIAMKVKDALVDRLRAERGMRPNVDTDHPHLSFEALIRGDKAVISLDLSGTPLNQRGYRRQAGDAPLRETLAAALLLRAGWPAIAAEGGQFIDPFCGSGTLLIEAIWMAGDVAPLLLRERFGFEHWTHHDGAAWQALRDEAAERARIGLQNLKARAFGFDRDPQAVASAQHNVRHAGLGGFIQVSKQDVAHLPRLQGDRGLILSNPPYGERLSDHDSLMPIYRRFGDKARAYLQSATDTEQGHWRAALITSDPALAKATELRYDKRYAFLNGALECALYTFELTDTAQAAFVPKPVQLSDAAEGFRNRLRKNLKHLAPRLKREQVSCYRVYDADLPDYAAAIDIYEGAAHIQEYEAPKTIEPQTAQRRLKELSTIVSEELKIPRELIAVKTRRSRTRESQYEKQGDSQRFMTVEEGGLKFRVNLFDYLDTGLFLDHRPLRARVRELASGKRFLNLFCYTATVSVFAAAGGARTTTSVDLSRTYLEWASENFALNHFEGREHRLVQADVLRWLAAETSRYDLIYVDPPTFSNSKRAEDFDVQRDHVALLQACANILAPGGLILFSNNNRRFKLDQEALSGFRIQDVTAKSIPFDFARDDKIHHCFEISRS</sequence>
<dbReference type="Gene3D" id="3.30.750.80">
    <property type="entry name" value="RNA methyltransferase domain (HRMD) like"/>
    <property type="match status" value="1"/>
</dbReference>
<evidence type="ECO:0000256" key="4">
    <source>
        <dbReference type="ARBA" id="ARBA00022679"/>
    </source>
</evidence>
<evidence type="ECO:0000256" key="5">
    <source>
        <dbReference type="ARBA" id="ARBA00022691"/>
    </source>
</evidence>
<gene>
    <name evidence="7" type="primary">rlmL</name>
    <name evidence="10" type="ORF">C7S18_00600</name>
</gene>
<reference evidence="10 11" key="1">
    <citation type="submission" date="2018-03" db="EMBL/GenBank/DDBJ databases">
        <title>Ahniella affigens gen. nov., sp. nov., a gammaproteobacterium isolated from sandy soil near a stream.</title>
        <authorList>
            <person name="Ko Y."/>
            <person name="Kim J.-H."/>
        </authorList>
    </citation>
    <scope>NUCLEOTIDE SEQUENCE [LARGE SCALE GENOMIC DNA]</scope>
    <source>
        <strain evidence="10 11">D13</strain>
    </source>
</reference>
<protein>
    <recommendedName>
        <fullName evidence="7">Ribosomal RNA large subunit methyltransferase K/L</fullName>
    </recommendedName>
    <domain>
        <recommendedName>
            <fullName evidence="7">23S rRNA m2G2445 methyltransferase</fullName>
            <ecNumber evidence="7">2.1.1.173</ecNumber>
        </recommendedName>
        <alternativeName>
            <fullName evidence="7">rRNA (guanine-N(2)-)-methyltransferase RlmL</fullName>
        </alternativeName>
    </domain>
    <domain>
        <recommendedName>
            <fullName evidence="7">23S rRNA m7G2069 methyltransferase</fullName>
            <ecNumber evidence="7">2.1.1.264</ecNumber>
        </recommendedName>
        <alternativeName>
            <fullName evidence="7">rRNA (guanine-N(7)-)-methyltransferase RlmK</fullName>
        </alternativeName>
    </domain>
</protein>
<dbReference type="GO" id="GO:0052915">
    <property type="term" value="F:23S rRNA (guanine(2445)-N(2))-methyltransferase activity"/>
    <property type="evidence" value="ECO:0007669"/>
    <property type="project" value="UniProtKB-UniRule"/>
</dbReference>
<dbReference type="Pfam" id="PF02926">
    <property type="entry name" value="THUMP"/>
    <property type="match status" value="1"/>
</dbReference>
<organism evidence="10 11">
    <name type="scientific">Ahniella affigens</name>
    <dbReference type="NCBI Taxonomy" id="2021234"/>
    <lineage>
        <taxon>Bacteria</taxon>
        <taxon>Pseudomonadati</taxon>
        <taxon>Pseudomonadota</taxon>
        <taxon>Gammaproteobacteria</taxon>
        <taxon>Lysobacterales</taxon>
        <taxon>Rhodanobacteraceae</taxon>
        <taxon>Ahniella</taxon>
    </lineage>
</organism>